<comment type="caution">
    <text evidence="2">The sequence shown here is derived from an EMBL/GenBank/DDBJ whole genome shotgun (WGS) entry which is preliminary data.</text>
</comment>
<dbReference type="OrthoDB" id="10254945at2759"/>
<feature type="region of interest" description="Disordered" evidence="1">
    <location>
        <begin position="1"/>
        <end position="29"/>
    </location>
</feature>
<gene>
    <name evidence="2" type="ORF">IFR04_003545</name>
</gene>
<reference evidence="2" key="1">
    <citation type="submission" date="2021-02" db="EMBL/GenBank/DDBJ databases">
        <title>Genome sequence Cadophora malorum strain M34.</title>
        <authorList>
            <person name="Stefanovic E."/>
            <person name="Vu D."/>
            <person name="Scully C."/>
            <person name="Dijksterhuis J."/>
            <person name="Roader J."/>
            <person name="Houbraken J."/>
        </authorList>
    </citation>
    <scope>NUCLEOTIDE SEQUENCE</scope>
    <source>
        <strain evidence="2">M34</strain>
    </source>
</reference>
<feature type="compositionally biased region" description="Polar residues" evidence="1">
    <location>
        <begin position="1"/>
        <end position="17"/>
    </location>
</feature>
<evidence type="ECO:0000313" key="3">
    <source>
        <dbReference type="Proteomes" id="UP000664132"/>
    </source>
</evidence>
<name>A0A8H7WEA9_9HELO</name>
<organism evidence="2 3">
    <name type="scientific">Cadophora malorum</name>
    <dbReference type="NCBI Taxonomy" id="108018"/>
    <lineage>
        <taxon>Eukaryota</taxon>
        <taxon>Fungi</taxon>
        <taxon>Dikarya</taxon>
        <taxon>Ascomycota</taxon>
        <taxon>Pezizomycotina</taxon>
        <taxon>Leotiomycetes</taxon>
        <taxon>Helotiales</taxon>
        <taxon>Ploettnerulaceae</taxon>
        <taxon>Cadophora</taxon>
    </lineage>
</organism>
<proteinExistence type="predicted"/>
<dbReference type="EMBL" id="JAFJYH010000036">
    <property type="protein sequence ID" value="KAG4423311.1"/>
    <property type="molecule type" value="Genomic_DNA"/>
</dbReference>
<evidence type="ECO:0000256" key="1">
    <source>
        <dbReference type="SAM" id="MobiDB-lite"/>
    </source>
</evidence>
<keyword evidence="3" id="KW-1185">Reference proteome</keyword>
<dbReference type="AlphaFoldDB" id="A0A8H7WEA9"/>
<protein>
    <submittedName>
        <fullName evidence="2">Uncharacterized protein</fullName>
    </submittedName>
</protein>
<dbReference type="Proteomes" id="UP000664132">
    <property type="component" value="Unassembled WGS sequence"/>
</dbReference>
<accession>A0A8H7WEA9</accession>
<sequence length="231" mass="25578">MSGLSSLQGFTSNSQPAAPSPISPRTHRRQGEILKAVDIGSTLYDVTAQVSTFLKYTGKSGLTPIRLSGDEIADPIVRDRVWKVESHQRGTTFGFTAEELYRLGALAALDERPMSSDLQNALHPVFVRQRWQTEGSMPKHVGATPILGDDDGFWLAENPRVWDILEPCLVLASRILVNQCEDSWLATLFRGKRIPMANHPDLTRVVGRSPQENLNDASTIRADADRVAKFL</sequence>
<evidence type="ECO:0000313" key="2">
    <source>
        <dbReference type="EMBL" id="KAG4423311.1"/>
    </source>
</evidence>